<keyword evidence="2" id="KW-1185">Reference proteome</keyword>
<dbReference type="STRING" id="1308866.J416_15062"/>
<name>N4W5Z9_9BACI</name>
<evidence type="ECO:0000313" key="2">
    <source>
        <dbReference type="Proteomes" id="UP000012283"/>
    </source>
</evidence>
<accession>N4W5Z9</accession>
<dbReference type="Proteomes" id="UP000012283">
    <property type="component" value="Unassembled WGS sequence"/>
</dbReference>
<gene>
    <name evidence="1" type="ORF">J416_15062</name>
</gene>
<dbReference type="EMBL" id="APML01000085">
    <property type="protein sequence ID" value="ENH95628.1"/>
    <property type="molecule type" value="Genomic_DNA"/>
</dbReference>
<evidence type="ECO:0000313" key="1">
    <source>
        <dbReference type="EMBL" id="ENH95628.1"/>
    </source>
</evidence>
<organism evidence="1 2">
    <name type="scientific">Gracilibacillus halophilus YIM-C55.5</name>
    <dbReference type="NCBI Taxonomy" id="1308866"/>
    <lineage>
        <taxon>Bacteria</taxon>
        <taxon>Bacillati</taxon>
        <taxon>Bacillota</taxon>
        <taxon>Bacilli</taxon>
        <taxon>Bacillales</taxon>
        <taxon>Bacillaceae</taxon>
        <taxon>Gracilibacillus</taxon>
    </lineage>
</organism>
<comment type="caution">
    <text evidence="1">The sequence shown here is derived from an EMBL/GenBank/DDBJ whole genome shotgun (WGS) entry which is preliminary data.</text>
</comment>
<sequence>MYICIFKYKDQLDWKKIQYHANKYEMLHQVFCIFNNLNEVYVNFIDDRILKLFHPRNKNYSYFGMSSGSVVPWKSNFLYRLFNQNERITEYRKLNLINWYSDINENYKSPYVVGRRSGKISSEFTQYVEFKDLRNKDIAFKYAFSSDNDNVYISLNINDLASLDNYVFAFFFMYDTLLNTHPQEYKFKWVLFEKRNNKIYTWTVQNLDLNNYDKNTSKETADIISETDLQVIFESKICKKKLLNEIKNENSMLCYNAFIFMKNNNYLFPSSIKFSHPDFPEETEHMGVIRL</sequence>
<dbReference type="RefSeq" id="WP_003474419.1">
    <property type="nucleotide sequence ID" value="NZ_APML01000085.1"/>
</dbReference>
<dbReference type="AlphaFoldDB" id="N4W5Z9"/>
<reference evidence="1 2" key="1">
    <citation type="submission" date="2013-03" db="EMBL/GenBank/DDBJ databases">
        <title>Draft genome sequence of Gracibacillus halophilus YIM-C55.5, a moderately halophilic and thermophilic organism from the Xiaochaidamu salt lake.</title>
        <authorList>
            <person name="Sugumar T."/>
            <person name="Polireddy D.R."/>
            <person name="Antony A."/>
            <person name="Madhava Y.R."/>
            <person name="Sivakumar N."/>
        </authorList>
    </citation>
    <scope>NUCLEOTIDE SEQUENCE [LARGE SCALE GENOMIC DNA]</scope>
    <source>
        <strain evidence="1 2">YIM-C55.5</strain>
    </source>
</reference>
<proteinExistence type="predicted"/>
<dbReference type="PATRIC" id="fig|1308866.3.peg.3030"/>
<protein>
    <submittedName>
        <fullName evidence="1">Uncharacterized protein</fullName>
    </submittedName>
</protein>